<dbReference type="PANTHER" id="PTHR43214:SF43">
    <property type="entry name" value="TWO-COMPONENT RESPONSE REGULATOR"/>
    <property type="match status" value="1"/>
</dbReference>
<dbReference type="Pfam" id="PF00072">
    <property type="entry name" value="Response_reg"/>
    <property type="match status" value="1"/>
</dbReference>
<feature type="modified residue" description="4-aspartylphosphate" evidence="5">
    <location>
        <position position="54"/>
    </location>
</feature>
<dbReference type="Gene3D" id="3.40.50.2300">
    <property type="match status" value="1"/>
</dbReference>
<dbReference type="PRINTS" id="PR00038">
    <property type="entry name" value="HTHLUXR"/>
</dbReference>
<feature type="domain" description="HTH luxR-type" evidence="6">
    <location>
        <begin position="153"/>
        <end position="218"/>
    </location>
</feature>
<dbReference type="PROSITE" id="PS50110">
    <property type="entry name" value="RESPONSE_REGULATORY"/>
    <property type="match status" value="1"/>
</dbReference>
<dbReference type="SMART" id="SM00448">
    <property type="entry name" value="REC"/>
    <property type="match status" value="1"/>
</dbReference>
<keyword evidence="9" id="KW-1185">Reference proteome</keyword>
<keyword evidence="3" id="KW-0238">DNA-binding</keyword>
<organism evidence="8 9">
    <name type="scientific">Paenibacillus chartarius</name>
    <dbReference type="NCBI Taxonomy" id="747481"/>
    <lineage>
        <taxon>Bacteria</taxon>
        <taxon>Bacillati</taxon>
        <taxon>Bacillota</taxon>
        <taxon>Bacilli</taxon>
        <taxon>Bacillales</taxon>
        <taxon>Paenibacillaceae</taxon>
        <taxon>Paenibacillus</taxon>
    </lineage>
</organism>
<proteinExistence type="predicted"/>
<dbReference type="InterPro" id="IPR011006">
    <property type="entry name" value="CheY-like_superfamily"/>
</dbReference>
<evidence type="ECO:0000256" key="5">
    <source>
        <dbReference type="PROSITE-ProRule" id="PRU00169"/>
    </source>
</evidence>
<keyword evidence="1 5" id="KW-0597">Phosphoprotein</keyword>
<dbReference type="Proteomes" id="UP001589776">
    <property type="component" value="Unassembled WGS sequence"/>
</dbReference>
<dbReference type="PROSITE" id="PS50043">
    <property type="entry name" value="HTH_LUXR_2"/>
    <property type="match status" value="1"/>
</dbReference>
<dbReference type="CDD" id="cd06170">
    <property type="entry name" value="LuxR_C_like"/>
    <property type="match status" value="1"/>
</dbReference>
<dbReference type="InterPro" id="IPR000792">
    <property type="entry name" value="Tscrpt_reg_LuxR_C"/>
</dbReference>
<keyword evidence="4" id="KW-0804">Transcription</keyword>
<evidence type="ECO:0000313" key="9">
    <source>
        <dbReference type="Proteomes" id="UP001589776"/>
    </source>
</evidence>
<dbReference type="CDD" id="cd17535">
    <property type="entry name" value="REC_NarL-like"/>
    <property type="match status" value="1"/>
</dbReference>
<dbReference type="InterPro" id="IPR001789">
    <property type="entry name" value="Sig_transdc_resp-reg_receiver"/>
</dbReference>
<evidence type="ECO:0000256" key="4">
    <source>
        <dbReference type="ARBA" id="ARBA00023163"/>
    </source>
</evidence>
<gene>
    <name evidence="8" type="ORF">ACFFK0_28980</name>
</gene>
<evidence type="ECO:0000313" key="8">
    <source>
        <dbReference type="EMBL" id="MFC0216435.1"/>
    </source>
</evidence>
<sequence>MIKILIVDDMTLMRDGLHTILALEDDIEVVGDAKSGEEAVELTLSLQPDIVLMDIQMPGIGGIGGLKQIKAKRPETIVLILTTFAEDDYILDALAAGAAGFLLKDMPGDKLIQSIHDAHSGHLMLPASVASKLAARLLSVSNGSPAGLDAVRKKAETANLSEKERRIAELLLEGKSNREIAGELFMSEGTVKNHVSSIYGKIGTNDRTIAIMTLRQLLG</sequence>
<dbReference type="PROSITE" id="PS00622">
    <property type="entry name" value="HTH_LUXR_1"/>
    <property type="match status" value="1"/>
</dbReference>
<dbReference type="RefSeq" id="WP_377474619.1">
    <property type="nucleotide sequence ID" value="NZ_JBHLWN010000121.1"/>
</dbReference>
<protein>
    <submittedName>
        <fullName evidence="8">Response regulator</fullName>
    </submittedName>
</protein>
<reference evidence="8 9" key="1">
    <citation type="submission" date="2024-09" db="EMBL/GenBank/DDBJ databases">
        <authorList>
            <person name="Sun Q."/>
            <person name="Mori K."/>
        </authorList>
    </citation>
    <scope>NUCLEOTIDE SEQUENCE [LARGE SCALE GENOMIC DNA]</scope>
    <source>
        <strain evidence="8 9">CCM 7759</strain>
    </source>
</reference>
<evidence type="ECO:0000256" key="2">
    <source>
        <dbReference type="ARBA" id="ARBA00023015"/>
    </source>
</evidence>
<dbReference type="EMBL" id="JBHLWN010000121">
    <property type="protein sequence ID" value="MFC0216435.1"/>
    <property type="molecule type" value="Genomic_DNA"/>
</dbReference>
<dbReference type="PANTHER" id="PTHR43214">
    <property type="entry name" value="TWO-COMPONENT RESPONSE REGULATOR"/>
    <property type="match status" value="1"/>
</dbReference>
<dbReference type="InterPro" id="IPR039420">
    <property type="entry name" value="WalR-like"/>
</dbReference>
<accession>A0ABV6DUV0</accession>
<dbReference type="InterPro" id="IPR058245">
    <property type="entry name" value="NreC/VraR/RcsB-like_REC"/>
</dbReference>
<keyword evidence="2" id="KW-0805">Transcription regulation</keyword>
<feature type="domain" description="Response regulatory" evidence="7">
    <location>
        <begin position="3"/>
        <end position="119"/>
    </location>
</feature>
<dbReference type="InterPro" id="IPR016032">
    <property type="entry name" value="Sig_transdc_resp-reg_C-effctor"/>
</dbReference>
<dbReference type="SUPFAM" id="SSF52172">
    <property type="entry name" value="CheY-like"/>
    <property type="match status" value="1"/>
</dbReference>
<evidence type="ECO:0000256" key="3">
    <source>
        <dbReference type="ARBA" id="ARBA00023125"/>
    </source>
</evidence>
<dbReference type="Pfam" id="PF00196">
    <property type="entry name" value="GerE"/>
    <property type="match status" value="1"/>
</dbReference>
<evidence type="ECO:0000259" key="6">
    <source>
        <dbReference type="PROSITE" id="PS50043"/>
    </source>
</evidence>
<evidence type="ECO:0000256" key="1">
    <source>
        <dbReference type="ARBA" id="ARBA00022553"/>
    </source>
</evidence>
<dbReference type="SMART" id="SM00421">
    <property type="entry name" value="HTH_LUXR"/>
    <property type="match status" value="1"/>
</dbReference>
<name>A0ABV6DUV0_9BACL</name>
<comment type="caution">
    <text evidence="8">The sequence shown here is derived from an EMBL/GenBank/DDBJ whole genome shotgun (WGS) entry which is preliminary data.</text>
</comment>
<dbReference type="SUPFAM" id="SSF46894">
    <property type="entry name" value="C-terminal effector domain of the bipartite response regulators"/>
    <property type="match status" value="1"/>
</dbReference>
<evidence type="ECO:0000259" key="7">
    <source>
        <dbReference type="PROSITE" id="PS50110"/>
    </source>
</evidence>